<keyword evidence="9 14" id="KW-0133">Cell shape</keyword>
<evidence type="ECO:0000256" key="10">
    <source>
        <dbReference type="ARBA" id="ARBA00022984"/>
    </source>
</evidence>
<dbReference type="Pfam" id="PF08245">
    <property type="entry name" value="Mur_ligase_M"/>
    <property type="match status" value="1"/>
</dbReference>
<keyword evidence="5 14" id="KW-0436">Ligase</keyword>
<evidence type="ECO:0000256" key="6">
    <source>
        <dbReference type="ARBA" id="ARBA00022618"/>
    </source>
</evidence>
<dbReference type="PANTHER" id="PTHR43445">
    <property type="entry name" value="UDP-N-ACETYLMURAMATE--L-ALANINE LIGASE-RELATED"/>
    <property type="match status" value="1"/>
</dbReference>
<dbReference type="EC" id="6.3.2.8" evidence="3 14"/>
<dbReference type="Gene3D" id="3.40.50.720">
    <property type="entry name" value="NAD(P)-binding Rossmann-like Domain"/>
    <property type="match status" value="1"/>
</dbReference>
<dbReference type="Gene3D" id="3.90.190.20">
    <property type="entry name" value="Mur ligase, C-terminal domain"/>
    <property type="match status" value="1"/>
</dbReference>
<evidence type="ECO:0000259" key="16">
    <source>
        <dbReference type="Pfam" id="PF02875"/>
    </source>
</evidence>
<dbReference type="Pfam" id="PF01225">
    <property type="entry name" value="Mur_ligase"/>
    <property type="match status" value="1"/>
</dbReference>
<evidence type="ECO:0000256" key="13">
    <source>
        <dbReference type="ARBA" id="ARBA00047833"/>
    </source>
</evidence>
<protein>
    <recommendedName>
        <fullName evidence="3 14">UDP-N-acetylmuramate--L-alanine ligase</fullName>
        <ecNumber evidence="3 14">6.3.2.8</ecNumber>
    </recommendedName>
    <alternativeName>
        <fullName evidence="14">UDP-N-acetylmuramoyl-L-alanine synthetase</fullName>
    </alternativeName>
</protein>
<dbReference type="UniPathway" id="UPA00219"/>
<dbReference type="InterPro" id="IPR036615">
    <property type="entry name" value="Mur_ligase_C_dom_sf"/>
</dbReference>
<keyword evidence="7 14" id="KW-0547">Nucleotide-binding</keyword>
<feature type="binding site" evidence="14">
    <location>
        <begin position="93"/>
        <end position="99"/>
    </location>
    <ligand>
        <name>ATP</name>
        <dbReference type="ChEBI" id="CHEBI:30616"/>
    </ligand>
</feature>
<keyword evidence="4 14" id="KW-0963">Cytoplasm</keyword>
<dbReference type="KEGG" id="gph:GEMMAAP_07780"/>
<dbReference type="Pfam" id="PF02875">
    <property type="entry name" value="Mur_ligase_C"/>
    <property type="match status" value="1"/>
</dbReference>
<feature type="domain" description="Mur ligase N-terminal catalytic" evidence="15">
    <location>
        <begin position="1"/>
        <end position="84"/>
    </location>
</feature>
<evidence type="ECO:0000256" key="1">
    <source>
        <dbReference type="ARBA" id="ARBA00004496"/>
    </source>
</evidence>
<evidence type="ECO:0000256" key="14">
    <source>
        <dbReference type="HAMAP-Rule" id="MF_00046"/>
    </source>
</evidence>
<dbReference type="GO" id="GO:0005524">
    <property type="term" value="F:ATP binding"/>
    <property type="evidence" value="ECO:0007669"/>
    <property type="project" value="UniProtKB-UniRule"/>
</dbReference>
<evidence type="ECO:0000256" key="8">
    <source>
        <dbReference type="ARBA" id="ARBA00022840"/>
    </source>
</evidence>
<name>A0A143BQD6_9BACT</name>
<evidence type="ECO:0000256" key="12">
    <source>
        <dbReference type="ARBA" id="ARBA00023316"/>
    </source>
</evidence>
<dbReference type="InterPro" id="IPR004101">
    <property type="entry name" value="Mur_ligase_C"/>
</dbReference>
<dbReference type="AlphaFoldDB" id="A0A143BQD6"/>
<dbReference type="GO" id="GO:0005737">
    <property type="term" value="C:cytoplasm"/>
    <property type="evidence" value="ECO:0007669"/>
    <property type="project" value="UniProtKB-SubCell"/>
</dbReference>
<evidence type="ECO:0000256" key="3">
    <source>
        <dbReference type="ARBA" id="ARBA00012211"/>
    </source>
</evidence>
<dbReference type="SUPFAM" id="SSF53244">
    <property type="entry name" value="MurD-like peptide ligases, peptide-binding domain"/>
    <property type="match status" value="1"/>
</dbReference>
<dbReference type="HAMAP" id="MF_00046">
    <property type="entry name" value="MurC"/>
    <property type="match status" value="1"/>
</dbReference>
<dbReference type="eggNOG" id="COG0773">
    <property type="taxonomic scope" value="Bacteria"/>
</dbReference>
<evidence type="ECO:0000256" key="11">
    <source>
        <dbReference type="ARBA" id="ARBA00023306"/>
    </source>
</evidence>
<dbReference type="InterPro" id="IPR000713">
    <property type="entry name" value="Mur_ligase_N"/>
</dbReference>
<dbReference type="InterPro" id="IPR013221">
    <property type="entry name" value="Mur_ligase_cen"/>
</dbReference>
<feature type="domain" description="Mur ligase C-terminal" evidence="16">
    <location>
        <begin position="298"/>
        <end position="426"/>
    </location>
</feature>
<dbReference type="InterPro" id="IPR036565">
    <property type="entry name" value="Mur-like_cat_sf"/>
</dbReference>
<dbReference type="GO" id="GO:0071555">
    <property type="term" value="P:cell wall organization"/>
    <property type="evidence" value="ECO:0007669"/>
    <property type="project" value="UniProtKB-KW"/>
</dbReference>
<dbReference type="STRING" id="1379270.GEMMAAP_07780"/>
<evidence type="ECO:0000259" key="17">
    <source>
        <dbReference type="Pfam" id="PF08245"/>
    </source>
</evidence>
<dbReference type="PANTHER" id="PTHR43445:SF3">
    <property type="entry name" value="UDP-N-ACETYLMURAMATE--L-ALANINE LIGASE"/>
    <property type="match status" value="1"/>
</dbReference>
<sequence length="446" mass="46522">MSALAELLARRGVIIQGTDANPGGAPDLAKYGITVREHDAAMVAAARALVYSSAIPVSHPEMVAARAAGIPVIRRAEALADAVSGGTLVGIAGTHGKTTTTVMTTEALVSAGHDPTGVVGGRVGLWGGNLRLGGKTFVVEADEYDRSFLALEPEVAVVLNVEADHLDIYRDLDDITRAFEMYLSPARALVRCADDAGAMSLRVASSREVIAYSATAPGTAPSAHAGDARLIADALVLDTAGSRFTVRFDGEALGDVQLAVPGVHNVRNALAAIGAGLALGATVPAMAPGLAAFRGVERRFQRLGSERGIEVVDDYAHHPTEVQATIAAARHAFPGRRLVLAFQPHLYSRTRDLQVEFADALSAADVLMLCDIYGAREQPEPGVTSALIGNRVSPSVLRWQGPRADAAAAAYGMVQEGDVVVTMGAGDITRTGPELLDRLRATASHH</sequence>
<evidence type="ECO:0000256" key="4">
    <source>
        <dbReference type="ARBA" id="ARBA00022490"/>
    </source>
</evidence>
<keyword evidence="6 14" id="KW-0132">Cell division</keyword>
<evidence type="ECO:0000256" key="7">
    <source>
        <dbReference type="ARBA" id="ARBA00022741"/>
    </source>
</evidence>
<comment type="catalytic activity">
    <reaction evidence="13 14">
        <text>UDP-N-acetyl-alpha-D-muramate + L-alanine + ATP = UDP-N-acetyl-alpha-D-muramoyl-L-alanine + ADP + phosphate + H(+)</text>
        <dbReference type="Rhea" id="RHEA:23372"/>
        <dbReference type="ChEBI" id="CHEBI:15378"/>
        <dbReference type="ChEBI" id="CHEBI:30616"/>
        <dbReference type="ChEBI" id="CHEBI:43474"/>
        <dbReference type="ChEBI" id="CHEBI:57972"/>
        <dbReference type="ChEBI" id="CHEBI:70757"/>
        <dbReference type="ChEBI" id="CHEBI:83898"/>
        <dbReference type="ChEBI" id="CHEBI:456216"/>
        <dbReference type="EC" id="6.3.2.8"/>
    </reaction>
</comment>
<dbReference type="GO" id="GO:0008360">
    <property type="term" value="P:regulation of cell shape"/>
    <property type="evidence" value="ECO:0007669"/>
    <property type="project" value="UniProtKB-KW"/>
</dbReference>
<keyword evidence="8 14" id="KW-0067">ATP-binding</keyword>
<comment type="pathway">
    <text evidence="2 14">Cell wall biogenesis; peptidoglycan biosynthesis.</text>
</comment>
<evidence type="ECO:0000256" key="2">
    <source>
        <dbReference type="ARBA" id="ARBA00004752"/>
    </source>
</evidence>
<evidence type="ECO:0000256" key="5">
    <source>
        <dbReference type="ARBA" id="ARBA00022598"/>
    </source>
</evidence>
<organism evidence="18 19">
    <name type="scientific">Gemmatimonas phototrophica</name>
    <dbReference type="NCBI Taxonomy" id="1379270"/>
    <lineage>
        <taxon>Bacteria</taxon>
        <taxon>Pseudomonadati</taxon>
        <taxon>Gemmatimonadota</taxon>
        <taxon>Gemmatimonadia</taxon>
        <taxon>Gemmatimonadales</taxon>
        <taxon>Gemmatimonadaceae</taxon>
        <taxon>Gemmatimonas</taxon>
    </lineage>
</organism>
<keyword evidence="10 14" id="KW-0573">Peptidoglycan synthesis</keyword>
<dbReference type="InterPro" id="IPR005758">
    <property type="entry name" value="UDP-N-AcMur_Ala_ligase_MurC"/>
</dbReference>
<evidence type="ECO:0000313" key="19">
    <source>
        <dbReference type="Proteomes" id="UP000076404"/>
    </source>
</evidence>
<keyword evidence="11 14" id="KW-0131">Cell cycle</keyword>
<evidence type="ECO:0000256" key="9">
    <source>
        <dbReference type="ARBA" id="ARBA00022960"/>
    </source>
</evidence>
<comment type="subcellular location">
    <subcellularLocation>
        <location evidence="1 14">Cytoplasm</location>
    </subcellularLocation>
</comment>
<dbReference type="SUPFAM" id="SSF53623">
    <property type="entry name" value="MurD-like peptide ligases, catalytic domain"/>
    <property type="match status" value="1"/>
</dbReference>
<accession>A0A143BQD6</accession>
<evidence type="ECO:0000313" key="18">
    <source>
        <dbReference type="EMBL" id="AMW06664.1"/>
    </source>
</evidence>
<dbReference type="GO" id="GO:0009252">
    <property type="term" value="P:peptidoglycan biosynthetic process"/>
    <property type="evidence" value="ECO:0007669"/>
    <property type="project" value="UniProtKB-UniRule"/>
</dbReference>
<gene>
    <name evidence="14" type="primary">murC</name>
    <name evidence="18" type="ORF">GEMMAAP_07780</name>
</gene>
<proteinExistence type="inferred from homology"/>
<evidence type="ECO:0000259" key="15">
    <source>
        <dbReference type="Pfam" id="PF01225"/>
    </source>
</evidence>
<feature type="domain" description="Mur ligase central" evidence="17">
    <location>
        <begin position="91"/>
        <end position="275"/>
    </location>
</feature>
<comment type="similarity">
    <text evidence="14">Belongs to the MurCDEF family.</text>
</comment>
<dbReference type="Proteomes" id="UP000076404">
    <property type="component" value="Chromosome"/>
</dbReference>
<dbReference type="SUPFAM" id="SSF51984">
    <property type="entry name" value="MurCD N-terminal domain"/>
    <property type="match status" value="1"/>
</dbReference>
<reference evidence="18 19" key="1">
    <citation type="journal article" date="2014" name="Proc. Natl. Acad. Sci. U.S.A.">
        <title>Functional type 2 photosynthetic reaction centers found in the rare bacterial phylum Gemmatimonadetes.</title>
        <authorList>
            <person name="Zeng Y."/>
            <person name="Feng F."/>
            <person name="Medova H."/>
            <person name="Dean J."/>
            <person name="Koblizek M."/>
        </authorList>
    </citation>
    <scope>NUCLEOTIDE SEQUENCE [LARGE SCALE GENOMIC DNA]</scope>
    <source>
        <strain evidence="18 19">AP64</strain>
    </source>
</reference>
<keyword evidence="19" id="KW-1185">Reference proteome</keyword>
<comment type="function">
    <text evidence="14">Cell wall formation.</text>
</comment>
<keyword evidence="12 14" id="KW-0961">Cell wall biogenesis/degradation</keyword>
<dbReference type="NCBIfam" id="TIGR01082">
    <property type="entry name" value="murC"/>
    <property type="match status" value="1"/>
</dbReference>
<dbReference type="Gene3D" id="3.40.1190.10">
    <property type="entry name" value="Mur-like, catalytic domain"/>
    <property type="match status" value="1"/>
</dbReference>
<dbReference type="EMBL" id="CP011454">
    <property type="protein sequence ID" value="AMW06664.1"/>
    <property type="molecule type" value="Genomic_DNA"/>
</dbReference>
<reference evidence="18 19" key="2">
    <citation type="journal article" date="2016" name="Environ. Microbiol. Rep.">
        <title>Metagenomic evidence for the presence of phototrophic Gemmatimonadetes bacteria in diverse environments.</title>
        <authorList>
            <person name="Zeng Y."/>
            <person name="Baumbach J."/>
            <person name="Barbosa E.G."/>
            <person name="Azevedo V."/>
            <person name="Zhang C."/>
            <person name="Koblizek M."/>
        </authorList>
    </citation>
    <scope>NUCLEOTIDE SEQUENCE [LARGE SCALE GENOMIC DNA]</scope>
    <source>
        <strain evidence="18 19">AP64</strain>
    </source>
</reference>
<dbReference type="InterPro" id="IPR050061">
    <property type="entry name" value="MurCDEF_pg_biosynth"/>
</dbReference>
<dbReference type="GO" id="GO:0008763">
    <property type="term" value="F:UDP-N-acetylmuramate-L-alanine ligase activity"/>
    <property type="evidence" value="ECO:0007669"/>
    <property type="project" value="UniProtKB-UniRule"/>
</dbReference>
<dbReference type="GO" id="GO:0051301">
    <property type="term" value="P:cell division"/>
    <property type="evidence" value="ECO:0007669"/>
    <property type="project" value="UniProtKB-KW"/>
</dbReference>